<sequence>APTREPPAPDFGPQILETLQQLIGVVHERLPPPQVPREEDIQLGDEELIGEDAHPEPPEHDIPRRERSCSPSILGERVASFCHSRSHSFEGPFGDRRPLSPVRPHRQDRDTGSVIRDLLHLQPPTFTGSTDGFGAESWLLSLDSCFGLHSHESNVKARFAIHLLRDAAGIWWRNEERKLHLTRDTVTWELFEERFRAWYMSEHFVQKRIDEFHDLRQGSGSV</sequence>
<reference evidence="2 3" key="1">
    <citation type="journal article" date="2021" name="Nat. Plants">
        <title>The Taxus genome provides insights into paclitaxel biosynthesis.</title>
        <authorList>
            <person name="Xiong X."/>
            <person name="Gou J."/>
            <person name="Liao Q."/>
            <person name="Li Y."/>
            <person name="Zhou Q."/>
            <person name="Bi G."/>
            <person name="Li C."/>
            <person name="Du R."/>
            <person name="Wang X."/>
            <person name="Sun T."/>
            <person name="Guo L."/>
            <person name="Liang H."/>
            <person name="Lu P."/>
            <person name="Wu Y."/>
            <person name="Zhang Z."/>
            <person name="Ro D.K."/>
            <person name="Shang Y."/>
            <person name="Huang S."/>
            <person name="Yan J."/>
        </authorList>
    </citation>
    <scope>NUCLEOTIDE SEQUENCE [LARGE SCALE GENOMIC DNA]</scope>
    <source>
        <strain evidence="2">Ta-2019</strain>
    </source>
</reference>
<proteinExistence type="predicted"/>
<comment type="caution">
    <text evidence="2">The sequence shown here is derived from an EMBL/GenBank/DDBJ whole genome shotgun (WGS) entry which is preliminary data.</text>
</comment>
<name>A0AA38CFG2_TAXCH</name>
<feature type="region of interest" description="Disordered" evidence="1">
    <location>
        <begin position="86"/>
        <end position="109"/>
    </location>
</feature>
<evidence type="ECO:0000313" key="3">
    <source>
        <dbReference type="Proteomes" id="UP000824469"/>
    </source>
</evidence>
<dbReference type="AlphaFoldDB" id="A0AA38CFG2"/>
<keyword evidence="3" id="KW-1185">Reference proteome</keyword>
<protein>
    <recommendedName>
        <fullName evidence="4">Retrotransposon gag domain-containing protein</fullName>
    </recommendedName>
</protein>
<evidence type="ECO:0000256" key="1">
    <source>
        <dbReference type="SAM" id="MobiDB-lite"/>
    </source>
</evidence>
<feature type="compositionally biased region" description="Basic and acidic residues" evidence="1">
    <location>
        <begin position="29"/>
        <end position="40"/>
    </location>
</feature>
<feature type="non-terminal residue" evidence="2">
    <location>
        <position position="1"/>
    </location>
</feature>
<feature type="non-terminal residue" evidence="2">
    <location>
        <position position="222"/>
    </location>
</feature>
<dbReference type="EMBL" id="JAHRHJ020000010">
    <property type="protein sequence ID" value="KAH9297898.1"/>
    <property type="molecule type" value="Genomic_DNA"/>
</dbReference>
<gene>
    <name evidence="2" type="ORF">KI387_029580</name>
</gene>
<accession>A0AA38CFG2</accession>
<feature type="region of interest" description="Disordered" evidence="1">
    <location>
        <begin position="29"/>
        <end position="67"/>
    </location>
</feature>
<organism evidence="2 3">
    <name type="scientific">Taxus chinensis</name>
    <name type="common">Chinese yew</name>
    <name type="synonym">Taxus wallichiana var. chinensis</name>
    <dbReference type="NCBI Taxonomy" id="29808"/>
    <lineage>
        <taxon>Eukaryota</taxon>
        <taxon>Viridiplantae</taxon>
        <taxon>Streptophyta</taxon>
        <taxon>Embryophyta</taxon>
        <taxon>Tracheophyta</taxon>
        <taxon>Spermatophyta</taxon>
        <taxon>Pinopsida</taxon>
        <taxon>Pinidae</taxon>
        <taxon>Conifers II</taxon>
        <taxon>Cupressales</taxon>
        <taxon>Taxaceae</taxon>
        <taxon>Taxus</taxon>
    </lineage>
</organism>
<feature type="compositionally biased region" description="Acidic residues" evidence="1">
    <location>
        <begin position="41"/>
        <end position="50"/>
    </location>
</feature>
<evidence type="ECO:0000313" key="2">
    <source>
        <dbReference type="EMBL" id="KAH9297898.1"/>
    </source>
</evidence>
<feature type="compositionally biased region" description="Basic and acidic residues" evidence="1">
    <location>
        <begin position="51"/>
        <end position="67"/>
    </location>
</feature>
<evidence type="ECO:0008006" key="4">
    <source>
        <dbReference type="Google" id="ProtNLM"/>
    </source>
</evidence>
<dbReference type="Proteomes" id="UP000824469">
    <property type="component" value="Unassembled WGS sequence"/>
</dbReference>